<accession>V9F4P5</accession>
<organism evidence="2 3">
    <name type="scientific">Phytophthora nicotianae P1569</name>
    <dbReference type="NCBI Taxonomy" id="1317065"/>
    <lineage>
        <taxon>Eukaryota</taxon>
        <taxon>Sar</taxon>
        <taxon>Stramenopiles</taxon>
        <taxon>Oomycota</taxon>
        <taxon>Peronosporomycetes</taxon>
        <taxon>Peronosporales</taxon>
        <taxon>Peronosporaceae</taxon>
        <taxon>Phytophthora</taxon>
    </lineage>
</organism>
<evidence type="ECO:0000313" key="3">
    <source>
        <dbReference type="Proteomes" id="UP000018721"/>
    </source>
</evidence>
<gene>
    <name evidence="2" type="ORF">F443_09101</name>
</gene>
<protein>
    <submittedName>
        <fullName evidence="2">Uncharacterized protein</fullName>
    </submittedName>
</protein>
<dbReference type="EMBL" id="ANIZ01001555">
    <property type="protein sequence ID" value="ETI46495.1"/>
    <property type="molecule type" value="Genomic_DNA"/>
</dbReference>
<sequence>MNVTARPIVTNDAPMTKFCPTSCNTTQEMLKPSTAATTSHLKVRFDSHIEGLPGRALRSDIHLFDASMRIAYVCYVAVAFATQKTDNAAAGNMRMRHAEKLSRRISAAGMQASYHIWRRHVGDTNTYDMSSSSRTTATSTLAPQQPTETAKTTSSVSATAAPAPTSTLGSALVQPVTRPQVEIALSTQQNGLQRDGDLLASLSSYQSYDATTNYGRT</sequence>
<name>V9F4P5_PHYNI</name>
<comment type="caution">
    <text evidence="2">The sequence shown here is derived from an EMBL/GenBank/DDBJ whole genome shotgun (WGS) entry which is preliminary data.</text>
</comment>
<feature type="compositionally biased region" description="Low complexity" evidence="1">
    <location>
        <begin position="130"/>
        <end position="140"/>
    </location>
</feature>
<dbReference type="Proteomes" id="UP000018721">
    <property type="component" value="Unassembled WGS sequence"/>
</dbReference>
<feature type="compositionally biased region" description="Low complexity" evidence="1">
    <location>
        <begin position="149"/>
        <end position="167"/>
    </location>
</feature>
<reference evidence="2 3" key="1">
    <citation type="submission" date="2013-11" db="EMBL/GenBank/DDBJ databases">
        <title>The Genome Sequence of Phytophthora parasitica P1569.</title>
        <authorList>
            <consortium name="The Broad Institute Genomics Platform"/>
            <person name="Russ C."/>
            <person name="Tyler B."/>
            <person name="Panabieres F."/>
            <person name="Shan W."/>
            <person name="Tripathy S."/>
            <person name="Grunwald N."/>
            <person name="Machado M."/>
            <person name="Johnson C.S."/>
            <person name="Arredondo F."/>
            <person name="Hong C."/>
            <person name="Coffey M."/>
            <person name="Young S.K."/>
            <person name="Zeng Q."/>
            <person name="Gargeya S."/>
            <person name="Fitzgerald M."/>
            <person name="Abouelleil A."/>
            <person name="Alvarado L."/>
            <person name="Chapman S.B."/>
            <person name="Gainer-Dewar J."/>
            <person name="Goldberg J."/>
            <person name="Griggs A."/>
            <person name="Gujja S."/>
            <person name="Hansen M."/>
            <person name="Howarth C."/>
            <person name="Imamovic A."/>
            <person name="Ireland A."/>
            <person name="Larimer J."/>
            <person name="McCowan C."/>
            <person name="Murphy C."/>
            <person name="Pearson M."/>
            <person name="Poon T.W."/>
            <person name="Priest M."/>
            <person name="Roberts A."/>
            <person name="Saif S."/>
            <person name="Shea T."/>
            <person name="Sykes S."/>
            <person name="Wortman J."/>
            <person name="Nusbaum C."/>
            <person name="Birren B."/>
        </authorList>
    </citation>
    <scope>NUCLEOTIDE SEQUENCE [LARGE SCALE GENOMIC DNA]</scope>
    <source>
        <strain evidence="2 3">P1569</strain>
    </source>
</reference>
<proteinExistence type="predicted"/>
<dbReference type="AlphaFoldDB" id="V9F4P5"/>
<evidence type="ECO:0000313" key="2">
    <source>
        <dbReference type="EMBL" id="ETI46495.1"/>
    </source>
</evidence>
<feature type="region of interest" description="Disordered" evidence="1">
    <location>
        <begin position="127"/>
        <end position="167"/>
    </location>
</feature>
<evidence type="ECO:0000256" key="1">
    <source>
        <dbReference type="SAM" id="MobiDB-lite"/>
    </source>
</evidence>
<dbReference type="OrthoDB" id="158210at2759"/>
<keyword evidence="3" id="KW-1185">Reference proteome</keyword>
<dbReference type="HOGENOM" id="CLU_1274466_0_0_1"/>